<proteinExistence type="inferred from homology"/>
<dbReference type="SUPFAM" id="SSF55811">
    <property type="entry name" value="Nudix"/>
    <property type="match status" value="1"/>
</dbReference>
<dbReference type="PRINTS" id="PR00502">
    <property type="entry name" value="NUDIXFAMILY"/>
</dbReference>
<dbReference type="Gene3D" id="3.90.79.10">
    <property type="entry name" value="Nucleoside Triphosphate Pyrophosphohydrolase"/>
    <property type="match status" value="1"/>
</dbReference>
<dbReference type="InterPro" id="IPR020476">
    <property type="entry name" value="Nudix_hydrolase"/>
</dbReference>
<dbReference type="RefSeq" id="WP_030728199.1">
    <property type="nucleotide sequence ID" value="NZ_CP009922.3"/>
</dbReference>
<dbReference type="InterPro" id="IPR015797">
    <property type="entry name" value="NUDIX_hydrolase-like_dom_sf"/>
</dbReference>
<evidence type="ECO:0000313" key="7">
    <source>
        <dbReference type="EMBL" id="AKG42155.1"/>
    </source>
</evidence>
<dbReference type="EMBL" id="CP009922">
    <property type="protein sequence ID" value="AKG42155.1"/>
    <property type="molecule type" value="Genomic_DNA"/>
</dbReference>
<keyword evidence="3 5" id="KW-0378">Hydrolase</keyword>
<name>A0A0F7FQC5_9ACTN</name>
<comment type="similarity">
    <text evidence="2 5">Belongs to the Nudix hydrolase family.</text>
</comment>
<evidence type="ECO:0000256" key="2">
    <source>
        <dbReference type="ARBA" id="ARBA00005582"/>
    </source>
</evidence>
<dbReference type="AlphaFoldDB" id="A0A0F7FQC5"/>
<dbReference type="KEGG" id="sxi:SXIM_07710"/>
<dbReference type="PANTHER" id="PTHR43046">
    <property type="entry name" value="GDP-MANNOSE MANNOSYL HYDROLASE"/>
    <property type="match status" value="1"/>
</dbReference>
<evidence type="ECO:0000256" key="5">
    <source>
        <dbReference type="RuleBase" id="RU003476"/>
    </source>
</evidence>
<dbReference type="PANTHER" id="PTHR43046:SF12">
    <property type="entry name" value="GDP-MANNOSE MANNOSYL HYDROLASE"/>
    <property type="match status" value="1"/>
</dbReference>
<evidence type="ECO:0000256" key="3">
    <source>
        <dbReference type="ARBA" id="ARBA00022801"/>
    </source>
</evidence>
<dbReference type="Pfam" id="PF00293">
    <property type="entry name" value="NUDIX"/>
    <property type="match status" value="1"/>
</dbReference>
<dbReference type="PATRIC" id="fig|408015.6.peg.800"/>
<comment type="cofactor">
    <cofactor evidence="1">
        <name>Mg(2+)</name>
        <dbReference type="ChEBI" id="CHEBI:18420"/>
    </cofactor>
</comment>
<accession>A0A0F7FQC5</accession>
<feature type="domain" description="Nudix hydrolase" evidence="6">
    <location>
        <begin position="7"/>
        <end position="165"/>
    </location>
</feature>
<dbReference type="HOGENOM" id="CLU_100874_3_0_11"/>
<dbReference type="PROSITE" id="PS00893">
    <property type="entry name" value="NUDIX_BOX"/>
    <property type="match status" value="1"/>
</dbReference>
<dbReference type="InterPro" id="IPR020084">
    <property type="entry name" value="NUDIX_hydrolase_CS"/>
</dbReference>
<dbReference type="Proteomes" id="UP000034034">
    <property type="component" value="Chromosome"/>
</dbReference>
<evidence type="ECO:0000256" key="4">
    <source>
        <dbReference type="ARBA" id="ARBA00022842"/>
    </source>
</evidence>
<gene>
    <name evidence="7" type="ORF">SXIM_07710</name>
</gene>
<dbReference type="GO" id="GO:0016787">
    <property type="term" value="F:hydrolase activity"/>
    <property type="evidence" value="ECO:0007669"/>
    <property type="project" value="UniProtKB-KW"/>
</dbReference>
<evidence type="ECO:0000259" key="6">
    <source>
        <dbReference type="PROSITE" id="PS51462"/>
    </source>
</evidence>
<evidence type="ECO:0000313" key="8">
    <source>
        <dbReference type="Proteomes" id="UP000034034"/>
    </source>
</evidence>
<evidence type="ECO:0000256" key="1">
    <source>
        <dbReference type="ARBA" id="ARBA00001946"/>
    </source>
</evidence>
<dbReference type="STRING" id="408015.SXIM_07710"/>
<reference evidence="7" key="1">
    <citation type="submission" date="2019-08" db="EMBL/GenBank/DDBJ databases">
        <title>Complete genome sequence of a mangrove-derived Streptomyces xiamenensis.</title>
        <authorList>
            <person name="Xu J."/>
        </authorList>
    </citation>
    <scope>NUCLEOTIDE SEQUENCE</scope>
    <source>
        <strain evidence="7">318</strain>
    </source>
</reference>
<dbReference type="InterPro" id="IPR000086">
    <property type="entry name" value="NUDIX_hydrolase_dom"/>
</dbReference>
<keyword evidence="8" id="KW-1185">Reference proteome</keyword>
<organism evidence="7 8">
    <name type="scientific">Streptomyces xiamenensis</name>
    <dbReference type="NCBI Taxonomy" id="408015"/>
    <lineage>
        <taxon>Bacteria</taxon>
        <taxon>Bacillati</taxon>
        <taxon>Actinomycetota</taxon>
        <taxon>Actinomycetes</taxon>
        <taxon>Kitasatosporales</taxon>
        <taxon>Streptomycetaceae</taxon>
        <taxon>Streptomyces</taxon>
    </lineage>
</organism>
<sequence>MSEAEASRHRSARVILIDGAHRVLLWKSLDRPGMPEAGHRWHTPGGGVRDGETPAAAAARELREETGLAVRPRDLGPKIAETSGYADLGWARGVFQDDFFHLGVTAHHVEMGGQEAHETRHLAGHRWWPVGELAVTTETVHPLGLADLAADLAAGRVPPTPVVLPWHH</sequence>
<keyword evidence="4" id="KW-0460">Magnesium</keyword>
<protein>
    <submittedName>
        <fullName evidence="7">RNA pyrophosphohydrolase</fullName>
    </submittedName>
</protein>
<dbReference type="PROSITE" id="PS51462">
    <property type="entry name" value="NUDIX"/>
    <property type="match status" value="1"/>
</dbReference>